<dbReference type="OMA" id="WEPTCLE"/>
<gene>
    <name evidence="1" type="ORF">CSUB01_09199</name>
</gene>
<proteinExistence type="predicted"/>
<dbReference type="AlphaFoldDB" id="A0A066XVE5"/>
<dbReference type="Gene3D" id="1.25.40.10">
    <property type="entry name" value="Tetratricopeptide repeat domain"/>
    <property type="match status" value="1"/>
</dbReference>
<dbReference type="HOGENOM" id="CLU_762931_0_0_1"/>
<dbReference type="SUPFAM" id="SSF81901">
    <property type="entry name" value="HCP-like"/>
    <property type="match status" value="1"/>
</dbReference>
<dbReference type="eggNOG" id="ENOG502R8TH">
    <property type="taxonomic scope" value="Eukaryota"/>
</dbReference>
<name>A0A066XVE5_COLSU</name>
<dbReference type="InterPro" id="IPR011990">
    <property type="entry name" value="TPR-like_helical_dom_sf"/>
</dbReference>
<dbReference type="EMBL" id="JMSE01000431">
    <property type="protein sequence ID" value="KDN69950.1"/>
    <property type="molecule type" value="Genomic_DNA"/>
</dbReference>
<dbReference type="Proteomes" id="UP000027238">
    <property type="component" value="Unassembled WGS sequence"/>
</dbReference>
<reference evidence="2" key="1">
    <citation type="journal article" date="2014" name="Genome Announc.">
        <title>Draft genome sequence of Colletotrichum sublineola, a destructive pathogen of cultivated sorghum.</title>
        <authorList>
            <person name="Baroncelli R."/>
            <person name="Sanz-Martin J.M."/>
            <person name="Rech G.E."/>
            <person name="Sukno S.A."/>
            <person name="Thon M.R."/>
        </authorList>
    </citation>
    <scope>NUCLEOTIDE SEQUENCE [LARGE SCALE GENOMIC DNA]</scope>
    <source>
        <strain evidence="2">TX430BB</strain>
    </source>
</reference>
<evidence type="ECO:0000313" key="1">
    <source>
        <dbReference type="EMBL" id="KDN69950.1"/>
    </source>
</evidence>
<protein>
    <recommendedName>
        <fullName evidence="3">TPR domain-containing protein</fullName>
    </recommendedName>
</protein>
<evidence type="ECO:0008006" key="3">
    <source>
        <dbReference type="Google" id="ProtNLM"/>
    </source>
</evidence>
<sequence length="363" mass="40960">MLHLTTAPVRHGRHLLVGLLPPAVHVPVPFVTARRTLKHKVKLHPSPQARRRKTPDMLPKKFLVTPRSLSDFQIPIKALDIKHVTAEEAHDMYMKYINVFANKQKPANWHDEFVRDINASAAKLHETATLALALPTLRGSEFEFSCIMLRAAAGLGDDAAALSLGRILHRMGTKQDHFHWSQPLWRHVRERCMALIEEGRNANALVLKGLVHLKRNTPMDDSLAIDAFTQAETVGKSAARFDWEPTCLEGLGQAHQRLNQKRQAEEAFTRLADLDCARGFYHLARLFPRSESTLGWLTKAAASGLSETYQLLVDEHERLRSICVDQGREKEARRHEQDAAEWTLVMRAQATRDKELGTATGSI</sequence>
<keyword evidence="2" id="KW-1185">Reference proteome</keyword>
<comment type="caution">
    <text evidence="1">The sequence shown here is derived from an EMBL/GenBank/DDBJ whole genome shotgun (WGS) entry which is preliminary data.</text>
</comment>
<evidence type="ECO:0000313" key="2">
    <source>
        <dbReference type="Proteomes" id="UP000027238"/>
    </source>
</evidence>
<dbReference type="STRING" id="1173701.A0A066XVE5"/>
<dbReference type="OrthoDB" id="5379420at2759"/>
<accession>A0A066XVE5</accession>
<organism evidence="1 2">
    <name type="scientific">Colletotrichum sublineola</name>
    <name type="common">Sorghum anthracnose fungus</name>
    <dbReference type="NCBI Taxonomy" id="1173701"/>
    <lineage>
        <taxon>Eukaryota</taxon>
        <taxon>Fungi</taxon>
        <taxon>Dikarya</taxon>
        <taxon>Ascomycota</taxon>
        <taxon>Pezizomycotina</taxon>
        <taxon>Sordariomycetes</taxon>
        <taxon>Hypocreomycetidae</taxon>
        <taxon>Glomerellales</taxon>
        <taxon>Glomerellaceae</taxon>
        <taxon>Colletotrichum</taxon>
        <taxon>Colletotrichum graminicola species complex</taxon>
    </lineage>
</organism>